<feature type="transmembrane region" description="Helical" evidence="1">
    <location>
        <begin position="475"/>
        <end position="501"/>
    </location>
</feature>
<reference evidence="2" key="1">
    <citation type="submission" date="2021-02" db="EMBL/GenBank/DDBJ databases">
        <authorList>
            <person name="Dougan E. K."/>
            <person name="Rhodes N."/>
            <person name="Thang M."/>
            <person name="Chan C."/>
        </authorList>
    </citation>
    <scope>NUCLEOTIDE SEQUENCE</scope>
</reference>
<feature type="transmembrane region" description="Helical" evidence="1">
    <location>
        <begin position="309"/>
        <end position="331"/>
    </location>
</feature>
<gene>
    <name evidence="2" type="ORF">PGLA2088_LOCUS38612</name>
</gene>
<feature type="transmembrane region" description="Helical" evidence="1">
    <location>
        <begin position="352"/>
        <end position="377"/>
    </location>
</feature>
<protein>
    <submittedName>
        <fullName evidence="2">Uncharacterized protein</fullName>
    </submittedName>
</protein>
<feature type="transmembrane region" description="Helical" evidence="1">
    <location>
        <begin position="269"/>
        <end position="289"/>
    </location>
</feature>
<keyword evidence="1" id="KW-0472">Membrane</keyword>
<sequence length="643" mass="70413">MHLAFVLADTFLMQLGNRSPNTSCKPNHIALDPLPGNNTSYNKVLGAYSVSDANRRPNAMSFGFHVRLRLIAGAALSTAVLAEWTPPTGLSAGPADAKTMVWSDLASDDDMGVALLQAGVDRRTLGVPLTTDAAAAVGSDILPLAASVWSVISVSVMYFVIYVLLAEVHVFNQAQERGPGPLERALESAVMGVCFAPMLCTLFFAVNKRADNLTKGSPAHYDLPPRYVRETMPLCVLAFGVQMVLYIIKEWHINRGVDRQRMASAFWNTIFNLAMLGMYAGTGVIIYGVVDMKQPETLRQMNGPVPISSGTFCSICLVILYFVVYAALHVARTLDIWHLGRGYSPEVLQDPFRYVIEVLKIAATTMSFAPMLAVVMIAVQLTVDTAQEKLPGPVETSMYLCSFVLLVQVALAIVTPFITAAELKVVPGRIDVVDFVTERTKLFLLMSIIRWVCMAALYIGIGVICTYLWRQHDEPSWAVLVTHLSTYFFLVYLVLWGAITVRQLNGGGMTSGIRTLTTAKDTVALCPMLAILFLESWVSARCMTDTNGQHGQPQGFAQDYMFVASYAMLVQIILCLINGLIWTLPKDSKVMRVCPSIVRSGVSAVSFLFYLSMVVVYTSILLVLISLFTLSPESATGVGAWFK</sequence>
<evidence type="ECO:0000313" key="2">
    <source>
        <dbReference type="EMBL" id="CAE8715554.1"/>
    </source>
</evidence>
<dbReference type="AlphaFoldDB" id="A0A813KUW4"/>
<feature type="transmembrane region" description="Helical" evidence="1">
    <location>
        <begin position="605"/>
        <end position="628"/>
    </location>
</feature>
<feature type="transmembrane region" description="Helical" evidence="1">
    <location>
        <begin position="560"/>
        <end position="584"/>
    </location>
</feature>
<proteinExistence type="predicted"/>
<evidence type="ECO:0000256" key="1">
    <source>
        <dbReference type="SAM" id="Phobius"/>
    </source>
</evidence>
<dbReference type="Proteomes" id="UP000626109">
    <property type="component" value="Unassembled WGS sequence"/>
</dbReference>
<keyword evidence="1" id="KW-0812">Transmembrane</keyword>
<feature type="transmembrane region" description="Helical" evidence="1">
    <location>
        <begin position="522"/>
        <end position="540"/>
    </location>
</feature>
<feature type="transmembrane region" description="Helical" evidence="1">
    <location>
        <begin position="141"/>
        <end position="165"/>
    </location>
</feature>
<feature type="transmembrane region" description="Helical" evidence="1">
    <location>
        <begin position="185"/>
        <end position="206"/>
    </location>
</feature>
<keyword evidence="1" id="KW-1133">Transmembrane helix</keyword>
<name>A0A813KUW4_POLGL</name>
<evidence type="ECO:0000313" key="3">
    <source>
        <dbReference type="Proteomes" id="UP000626109"/>
    </source>
</evidence>
<accession>A0A813KUW4</accession>
<comment type="caution">
    <text evidence="2">The sequence shown here is derived from an EMBL/GenBank/DDBJ whole genome shotgun (WGS) entry which is preliminary data.</text>
</comment>
<feature type="transmembrane region" description="Helical" evidence="1">
    <location>
        <begin position="442"/>
        <end position="469"/>
    </location>
</feature>
<dbReference type="EMBL" id="CAJNNW010032815">
    <property type="protein sequence ID" value="CAE8715554.1"/>
    <property type="molecule type" value="Genomic_DNA"/>
</dbReference>
<feature type="transmembrane region" description="Helical" evidence="1">
    <location>
        <begin position="397"/>
        <end position="421"/>
    </location>
</feature>
<organism evidence="2 3">
    <name type="scientific">Polarella glacialis</name>
    <name type="common">Dinoflagellate</name>
    <dbReference type="NCBI Taxonomy" id="89957"/>
    <lineage>
        <taxon>Eukaryota</taxon>
        <taxon>Sar</taxon>
        <taxon>Alveolata</taxon>
        <taxon>Dinophyceae</taxon>
        <taxon>Suessiales</taxon>
        <taxon>Suessiaceae</taxon>
        <taxon>Polarella</taxon>
    </lineage>
</organism>
<feature type="transmembrane region" description="Helical" evidence="1">
    <location>
        <begin position="231"/>
        <end position="248"/>
    </location>
</feature>